<dbReference type="CDD" id="cd10527">
    <property type="entry name" value="SET_LSMT"/>
    <property type="match status" value="1"/>
</dbReference>
<dbReference type="GO" id="GO:0016279">
    <property type="term" value="F:protein-lysine N-methyltransferase activity"/>
    <property type="evidence" value="ECO:0007669"/>
    <property type="project" value="TreeGrafter"/>
</dbReference>
<dbReference type="PANTHER" id="PTHR13271">
    <property type="entry name" value="UNCHARACTERIZED PUTATIVE METHYLTRANSFERASE"/>
    <property type="match status" value="1"/>
</dbReference>
<dbReference type="OrthoDB" id="47815at2759"/>
<dbReference type="Gene3D" id="3.90.1410.10">
    <property type="entry name" value="set domain protein methyltransferase, domain 1"/>
    <property type="match status" value="1"/>
</dbReference>
<name>A0A9W7G4S3_9STRA</name>
<keyword evidence="3" id="KW-0949">S-adenosyl-L-methionine</keyword>
<feature type="compositionally biased region" description="Basic and acidic residues" evidence="4">
    <location>
        <begin position="364"/>
        <end position="374"/>
    </location>
</feature>
<accession>A0A9W7G4S3</accession>
<dbReference type="InterPro" id="IPR001214">
    <property type="entry name" value="SET_dom"/>
</dbReference>
<dbReference type="Gene3D" id="3.90.1420.10">
    <property type="entry name" value="Rubisco LSMT, substrate-binding domain"/>
    <property type="match status" value="1"/>
</dbReference>
<evidence type="ECO:0000313" key="7">
    <source>
        <dbReference type="Proteomes" id="UP001165082"/>
    </source>
</evidence>
<dbReference type="GO" id="GO:0032259">
    <property type="term" value="P:methylation"/>
    <property type="evidence" value="ECO:0007669"/>
    <property type="project" value="UniProtKB-KW"/>
</dbReference>
<dbReference type="GO" id="GO:0005634">
    <property type="term" value="C:nucleus"/>
    <property type="evidence" value="ECO:0007669"/>
    <property type="project" value="TreeGrafter"/>
</dbReference>
<organism evidence="6 7">
    <name type="scientific">Triparma retinervis</name>
    <dbReference type="NCBI Taxonomy" id="2557542"/>
    <lineage>
        <taxon>Eukaryota</taxon>
        <taxon>Sar</taxon>
        <taxon>Stramenopiles</taxon>
        <taxon>Ochrophyta</taxon>
        <taxon>Bolidophyceae</taxon>
        <taxon>Parmales</taxon>
        <taxon>Triparmaceae</taxon>
        <taxon>Triparma</taxon>
    </lineage>
</organism>
<dbReference type="Pfam" id="PF00856">
    <property type="entry name" value="SET"/>
    <property type="match status" value="1"/>
</dbReference>
<evidence type="ECO:0000313" key="6">
    <source>
        <dbReference type="EMBL" id="GMI32437.1"/>
    </source>
</evidence>
<dbReference type="InterPro" id="IPR015353">
    <property type="entry name" value="Rubisco_LSMT_subst-bd"/>
</dbReference>
<dbReference type="InterPro" id="IPR046341">
    <property type="entry name" value="SET_dom_sf"/>
</dbReference>
<dbReference type="PROSITE" id="PS50280">
    <property type="entry name" value="SET"/>
    <property type="match status" value="1"/>
</dbReference>
<dbReference type="EMBL" id="BRXZ01007701">
    <property type="protein sequence ID" value="GMI32437.1"/>
    <property type="molecule type" value="Genomic_DNA"/>
</dbReference>
<feature type="region of interest" description="Disordered" evidence="4">
    <location>
        <begin position="37"/>
        <end position="57"/>
    </location>
</feature>
<evidence type="ECO:0000256" key="1">
    <source>
        <dbReference type="ARBA" id="ARBA00022603"/>
    </source>
</evidence>
<comment type="caution">
    <text evidence="6">The sequence shown here is derived from an EMBL/GenBank/DDBJ whole genome shotgun (WGS) entry which is preliminary data.</text>
</comment>
<gene>
    <name evidence="6" type="ORF">TrRE_jg4777</name>
</gene>
<evidence type="ECO:0000256" key="4">
    <source>
        <dbReference type="SAM" id="MobiDB-lite"/>
    </source>
</evidence>
<protein>
    <recommendedName>
        <fullName evidence="5">SET domain-containing protein</fullName>
    </recommendedName>
</protein>
<evidence type="ECO:0000256" key="3">
    <source>
        <dbReference type="ARBA" id="ARBA00022691"/>
    </source>
</evidence>
<keyword evidence="7" id="KW-1185">Reference proteome</keyword>
<dbReference type="SUPFAM" id="SSF82199">
    <property type="entry name" value="SET domain"/>
    <property type="match status" value="1"/>
</dbReference>
<dbReference type="SUPFAM" id="SSF81822">
    <property type="entry name" value="RuBisCo LSMT C-terminal, substrate-binding domain"/>
    <property type="match status" value="1"/>
</dbReference>
<dbReference type="Pfam" id="PF09273">
    <property type="entry name" value="Rubis-subs-bind"/>
    <property type="match status" value="1"/>
</dbReference>
<evidence type="ECO:0000256" key="2">
    <source>
        <dbReference type="ARBA" id="ARBA00022679"/>
    </source>
</evidence>
<dbReference type="AlphaFoldDB" id="A0A9W7G4S3"/>
<evidence type="ECO:0000259" key="5">
    <source>
        <dbReference type="PROSITE" id="PS50280"/>
    </source>
</evidence>
<keyword evidence="2" id="KW-0808">Transferase</keyword>
<proteinExistence type="predicted"/>
<sequence>MKRGVFAVADVKKGERLLTIPEAAVVGPNYLTRYANGGNATDENSTDGRAADGEHTGGDIMSDWLKTTISMMLIMAEQKNGKGERRWGIGMETYFESLPLDYSTIMDWSDAEISELEGTDLHAAVKEDRANGNFEKGWRTNVSPVIDGLLKRGIINPAERELLTFELFTKASKAVVTRGFNYGDATTAAVSPNSTCGPFMIPLVDMLNHSSSPSHRSTTLKRDPASGCFYMDASRDVKSGAELLHAYISAGSNDEMLRTYGFVDDAPEICTPKRVGKGAIVGACERAYLGCLVSLALLKLSEDLSLAYPTTMKDDEELLSSPDLTQRLRCAATVRLEEKRALLILKKAALKALHYEEDEEEEKGGEGKEGDNHGGEGGNKTKRIKLF</sequence>
<dbReference type="InterPro" id="IPR050600">
    <property type="entry name" value="SETD3_SETD6_MTase"/>
</dbReference>
<keyword evidence="1" id="KW-0489">Methyltransferase</keyword>
<feature type="region of interest" description="Disordered" evidence="4">
    <location>
        <begin position="356"/>
        <end position="387"/>
    </location>
</feature>
<dbReference type="InterPro" id="IPR036464">
    <property type="entry name" value="Rubisco_LSMT_subst-bd_sf"/>
</dbReference>
<reference evidence="6" key="1">
    <citation type="submission" date="2022-07" db="EMBL/GenBank/DDBJ databases">
        <title>Genome analysis of Parmales, a sister group of diatoms, reveals the evolutionary specialization of diatoms from phago-mixotrophs to photoautotrophs.</title>
        <authorList>
            <person name="Ban H."/>
            <person name="Sato S."/>
            <person name="Yoshikawa S."/>
            <person name="Kazumasa Y."/>
            <person name="Nakamura Y."/>
            <person name="Ichinomiya M."/>
            <person name="Saitoh K."/>
            <person name="Sato N."/>
            <person name="Blanc-Mathieu R."/>
            <person name="Endo H."/>
            <person name="Kuwata A."/>
            <person name="Ogata H."/>
        </authorList>
    </citation>
    <scope>NUCLEOTIDE SEQUENCE</scope>
</reference>
<dbReference type="Proteomes" id="UP001165082">
    <property type="component" value="Unassembled WGS sequence"/>
</dbReference>
<dbReference type="PANTHER" id="PTHR13271:SF34">
    <property type="entry name" value="N-LYSINE METHYLTRANSFERASE SETD6"/>
    <property type="match status" value="1"/>
</dbReference>
<feature type="domain" description="SET" evidence="5">
    <location>
        <begin position="1"/>
        <end position="248"/>
    </location>
</feature>